<accession>A0A074RSY8</accession>
<keyword evidence="3" id="KW-1185">Reference proteome</keyword>
<evidence type="ECO:0000256" key="1">
    <source>
        <dbReference type="SAM" id="MobiDB-lite"/>
    </source>
</evidence>
<feature type="region of interest" description="Disordered" evidence="1">
    <location>
        <begin position="198"/>
        <end position="259"/>
    </location>
</feature>
<evidence type="ECO:0000313" key="3">
    <source>
        <dbReference type="Proteomes" id="UP000027456"/>
    </source>
</evidence>
<dbReference type="OrthoDB" id="3228390at2759"/>
<proteinExistence type="predicted"/>
<comment type="caution">
    <text evidence="2">The sequence shown here is derived from an EMBL/GenBank/DDBJ whole genome shotgun (WGS) entry which is preliminary data.</text>
</comment>
<dbReference type="AlphaFoldDB" id="A0A074RSY8"/>
<protein>
    <submittedName>
        <fullName evidence="2">Uncharacterized protein</fullName>
    </submittedName>
</protein>
<evidence type="ECO:0000313" key="2">
    <source>
        <dbReference type="EMBL" id="KEP48445.1"/>
    </source>
</evidence>
<name>A0A074RSY8_9AGAM</name>
<dbReference type="EMBL" id="AZST01000512">
    <property type="protein sequence ID" value="KEP48445.1"/>
    <property type="molecule type" value="Genomic_DNA"/>
</dbReference>
<reference evidence="2 3" key="1">
    <citation type="submission" date="2013-12" db="EMBL/GenBank/DDBJ databases">
        <authorList>
            <person name="Cubeta M."/>
            <person name="Pakala S."/>
            <person name="Fedorova N."/>
            <person name="Thomas E."/>
            <person name="Dean R."/>
            <person name="Jabaji S."/>
            <person name="Neate S."/>
            <person name="Toda T."/>
            <person name="Tavantzis S."/>
            <person name="Vilgalys R."/>
            <person name="Bharathan N."/>
            <person name="Pakala S."/>
            <person name="Losada L.S."/>
            <person name="Zafar N."/>
            <person name="Nierman W."/>
        </authorList>
    </citation>
    <scope>NUCLEOTIDE SEQUENCE [LARGE SCALE GENOMIC DNA]</scope>
    <source>
        <strain evidence="2 3">123E</strain>
    </source>
</reference>
<gene>
    <name evidence="2" type="ORF">V565_124420</name>
</gene>
<organism evidence="2 3">
    <name type="scientific">Rhizoctonia solani 123E</name>
    <dbReference type="NCBI Taxonomy" id="1423351"/>
    <lineage>
        <taxon>Eukaryota</taxon>
        <taxon>Fungi</taxon>
        <taxon>Dikarya</taxon>
        <taxon>Basidiomycota</taxon>
        <taxon>Agaricomycotina</taxon>
        <taxon>Agaricomycetes</taxon>
        <taxon>Cantharellales</taxon>
        <taxon>Ceratobasidiaceae</taxon>
        <taxon>Rhizoctonia</taxon>
    </lineage>
</organism>
<feature type="compositionally biased region" description="Low complexity" evidence="1">
    <location>
        <begin position="207"/>
        <end position="221"/>
    </location>
</feature>
<dbReference type="HOGENOM" id="CLU_097651_0_0_1"/>
<dbReference type="Proteomes" id="UP000027456">
    <property type="component" value="Unassembled WGS sequence"/>
</dbReference>
<sequence length="259" mass="28886">MSAELFDYIHAIKPSLSDEKGAKVGMLLTHYITLVRVSDGRAKINSILTASGESFIRKVLRNMPLVRTLAFALQVDMTCRHDDGAIPKGLRRLCEQYNIDVEACASRHKKPESARSEMWDLVVFVRVALAVMAALHEDTLRELDESYHGHRLAGYKPERKWLGLGVEHATAPVRARDILRAKAPRAAFVVVSSSMSGPIRMTKQTSDDPSMSSGSSGSKYSSYKHRAAPYPTSTQPRECTPRSRPRPGIYRSRLSTPNY</sequence>